<dbReference type="Proteomes" id="UP000306319">
    <property type="component" value="Unassembled WGS sequence"/>
</dbReference>
<reference evidence="1" key="1">
    <citation type="submission" date="2019-04" db="EMBL/GenBank/DDBJ databases">
        <title>Microbes associate with the intestines of laboratory mice.</title>
        <authorList>
            <person name="Navarre W."/>
            <person name="Wong E."/>
            <person name="Huang K."/>
            <person name="Tropini C."/>
            <person name="Ng K."/>
            <person name="Yu B."/>
        </authorList>
    </citation>
    <scope>NUCLEOTIDE SEQUENCE</scope>
    <source>
        <strain evidence="1">NM04_E33</strain>
    </source>
</reference>
<organism evidence="1 2">
    <name type="scientific">Lepagella muris</name>
    <dbReference type="NCBI Taxonomy" id="3032870"/>
    <lineage>
        <taxon>Bacteria</taxon>
        <taxon>Pseudomonadati</taxon>
        <taxon>Bacteroidota</taxon>
        <taxon>Bacteroidia</taxon>
        <taxon>Bacteroidales</taxon>
        <taxon>Muribaculaceae</taxon>
        <taxon>Lepagella</taxon>
    </lineage>
</organism>
<gene>
    <name evidence="1" type="ORF">E5331_06190</name>
</gene>
<keyword evidence="2" id="KW-1185">Reference proteome</keyword>
<dbReference type="EMBL" id="SRYB01000006">
    <property type="protein sequence ID" value="TGY79595.1"/>
    <property type="molecule type" value="Genomic_DNA"/>
</dbReference>
<evidence type="ECO:0000313" key="2">
    <source>
        <dbReference type="Proteomes" id="UP000306319"/>
    </source>
</evidence>
<proteinExistence type="predicted"/>
<protein>
    <submittedName>
        <fullName evidence="1">Serine acetyltransferase</fullName>
    </submittedName>
</protein>
<sequence>MRYDKLWILWKISNWLFHHHLKPIASLSRFIIRVVLSADIPPELEIGKGTKFPHMALGSLFHPKVKIGSNCVLLHGITIGGKSGHKKLPVIGNNVWIGAHSIILGDISIGDNSVIGAGSVVVKDVPANAIVAGNPAKVIKYKNMFSGG</sequence>
<evidence type="ECO:0000313" key="1">
    <source>
        <dbReference type="EMBL" id="TGY79595.1"/>
    </source>
</evidence>
<name>A0AC61RIY9_9BACT</name>
<accession>A0AC61RIY9</accession>
<comment type="caution">
    <text evidence="1">The sequence shown here is derived from an EMBL/GenBank/DDBJ whole genome shotgun (WGS) entry which is preliminary data.</text>
</comment>